<keyword evidence="2" id="KW-1185">Reference proteome</keyword>
<dbReference type="Proteomes" id="UP001143856">
    <property type="component" value="Unassembled WGS sequence"/>
</dbReference>
<evidence type="ECO:0000313" key="1">
    <source>
        <dbReference type="EMBL" id="KAJ2980764.1"/>
    </source>
</evidence>
<protein>
    <submittedName>
        <fullName evidence="1">Uncharacterized protein</fullName>
    </submittedName>
</protein>
<reference evidence="1" key="1">
    <citation type="submission" date="2022-10" db="EMBL/GenBank/DDBJ databases">
        <title>Genome Sequence of Xylaria curta.</title>
        <authorList>
            <person name="Buettner E."/>
        </authorList>
    </citation>
    <scope>NUCLEOTIDE SEQUENCE</scope>
    <source>
        <strain evidence="1">Babe10</strain>
    </source>
</reference>
<name>A0ACC1NPC3_9PEZI</name>
<comment type="caution">
    <text evidence="1">The sequence shown here is derived from an EMBL/GenBank/DDBJ whole genome shotgun (WGS) entry which is preliminary data.</text>
</comment>
<accession>A0ACC1NPC3</accession>
<gene>
    <name evidence="1" type="ORF">NUW58_g6863</name>
</gene>
<evidence type="ECO:0000313" key="2">
    <source>
        <dbReference type="Proteomes" id="UP001143856"/>
    </source>
</evidence>
<organism evidence="1 2">
    <name type="scientific">Xylaria curta</name>
    <dbReference type="NCBI Taxonomy" id="42375"/>
    <lineage>
        <taxon>Eukaryota</taxon>
        <taxon>Fungi</taxon>
        <taxon>Dikarya</taxon>
        <taxon>Ascomycota</taxon>
        <taxon>Pezizomycotina</taxon>
        <taxon>Sordariomycetes</taxon>
        <taxon>Xylariomycetidae</taxon>
        <taxon>Xylariales</taxon>
        <taxon>Xylariaceae</taxon>
        <taxon>Xylaria</taxon>
    </lineage>
</organism>
<dbReference type="EMBL" id="JAPDGR010001643">
    <property type="protein sequence ID" value="KAJ2980764.1"/>
    <property type="molecule type" value="Genomic_DNA"/>
</dbReference>
<proteinExistence type="predicted"/>
<sequence>MFRLIDAGQVCNAYKIELRIFLYEEPTPPYVIFSHAPGWMNESTRQWSNGSHDLAFRRMHEFKNPWDESLHSSKQRAYQKVFRACECALRLGYQFIWINTVCVDESDSGEMNRSAGAMFKWYSNAEACLVHLPDSYGANHGEKCLYTRQEKPCTWWTQCWTFTALLASKQLYIYNGEGVLIIHYVKQPQYPCGSIQRHIMEITEIHPDALFGTTPLSNFSFKAKMTWCQRQTDYKRQEDLVYCLIGAFDVNMDGSYGEGSSVAYRRFQSKVIRSTHDLSILAWDDEANYPEGEACRALARSRHQFATHVADEGIMFRQPLRITDRGIEIRHQLHTIPTYGIDRYFLILGPGWREDQVAGIFLEPVGKMLFRRIGGGISIFDRTVPVPLGDTRDITIQTW</sequence>